<dbReference type="SMART" id="SM00184">
    <property type="entry name" value="RING"/>
    <property type="match status" value="1"/>
</dbReference>
<feature type="domain" description="RING-type" evidence="2">
    <location>
        <begin position="58"/>
        <end position="100"/>
    </location>
</feature>
<dbReference type="PANTHER" id="PTHR47662">
    <property type="entry name" value="RING-TYPE DOMAIN-CONTAINING PROTEIN"/>
    <property type="match status" value="1"/>
</dbReference>
<dbReference type="Proteomes" id="UP001174677">
    <property type="component" value="Chromosome 17"/>
</dbReference>
<keyword evidence="1" id="KW-0479">Metal-binding</keyword>
<keyword evidence="1" id="KW-0863">Zinc-finger</keyword>
<comment type="caution">
    <text evidence="3">The sequence shown here is derived from an EMBL/GenBank/DDBJ whole genome shotgun (WGS) entry which is preliminary data.</text>
</comment>
<dbReference type="Pfam" id="PF13639">
    <property type="entry name" value="zf-RING_2"/>
    <property type="match status" value="1"/>
</dbReference>
<evidence type="ECO:0000256" key="1">
    <source>
        <dbReference type="PROSITE-ProRule" id="PRU00175"/>
    </source>
</evidence>
<gene>
    <name evidence="3" type="ORF">P3X46_031272</name>
</gene>
<dbReference type="PROSITE" id="PS50089">
    <property type="entry name" value="ZF_RING_2"/>
    <property type="match status" value="1"/>
</dbReference>
<proteinExistence type="predicted"/>
<name>A0ABQ9KMP5_HEVBR</name>
<dbReference type="InterPro" id="IPR013083">
    <property type="entry name" value="Znf_RING/FYVE/PHD"/>
</dbReference>
<sequence>MFSYIVSIASHLKCAWNFFLYYSFFSSHTAGNLPEILQELSLIYYDEDNPPGQKDAECSVCLSRFQHGEEIRELRCYHVFHKLCLDSWLRCKCATCPLCRDFIAPRRTVTELGVEVLLFKYSAFSCNDDRETWWLR</sequence>
<dbReference type="PANTHER" id="PTHR47662:SF1">
    <property type="entry name" value="RING-TYPE DOMAIN-CONTAINING PROTEIN"/>
    <property type="match status" value="1"/>
</dbReference>
<dbReference type="InterPro" id="IPR001841">
    <property type="entry name" value="Znf_RING"/>
</dbReference>
<dbReference type="Gene3D" id="3.30.40.10">
    <property type="entry name" value="Zinc/RING finger domain, C3HC4 (zinc finger)"/>
    <property type="match status" value="1"/>
</dbReference>
<keyword evidence="4" id="KW-1185">Reference proteome</keyword>
<organism evidence="3 4">
    <name type="scientific">Hevea brasiliensis</name>
    <name type="common">Para rubber tree</name>
    <name type="synonym">Siphonia brasiliensis</name>
    <dbReference type="NCBI Taxonomy" id="3981"/>
    <lineage>
        <taxon>Eukaryota</taxon>
        <taxon>Viridiplantae</taxon>
        <taxon>Streptophyta</taxon>
        <taxon>Embryophyta</taxon>
        <taxon>Tracheophyta</taxon>
        <taxon>Spermatophyta</taxon>
        <taxon>Magnoliopsida</taxon>
        <taxon>eudicotyledons</taxon>
        <taxon>Gunneridae</taxon>
        <taxon>Pentapetalae</taxon>
        <taxon>rosids</taxon>
        <taxon>fabids</taxon>
        <taxon>Malpighiales</taxon>
        <taxon>Euphorbiaceae</taxon>
        <taxon>Crotonoideae</taxon>
        <taxon>Micrandreae</taxon>
        <taxon>Hevea</taxon>
    </lineage>
</organism>
<keyword evidence="1" id="KW-0862">Zinc</keyword>
<dbReference type="SUPFAM" id="SSF57850">
    <property type="entry name" value="RING/U-box"/>
    <property type="match status" value="1"/>
</dbReference>
<evidence type="ECO:0000313" key="4">
    <source>
        <dbReference type="Proteomes" id="UP001174677"/>
    </source>
</evidence>
<accession>A0ABQ9KMP5</accession>
<protein>
    <recommendedName>
        <fullName evidence="2">RING-type domain-containing protein</fullName>
    </recommendedName>
</protein>
<reference evidence="3" key="1">
    <citation type="journal article" date="2023" name="Plant Biotechnol. J.">
        <title>Chromosome-level wild Hevea brasiliensis genome provides new tools for genomic-assisted breeding and valuable loci to elevate rubber yield.</title>
        <authorList>
            <person name="Cheng H."/>
            <person name="Song X."/>
            <person name="Hu Y."/>
            <person name="Wu T."/>
            <person name="Yang Q."/>
            <person name="An Z."/>
            <person name="Feng S."/>
            <person name="Deng Z."/>
            <person name="Wu W."/>
            <person name="Zeng X."/>
            <person name="Tu M."/>
            <person name="Wang X."/>
            <person name="Huang H."/>
        </authorList>
    </citation>
    <scope>NUCLEOTIDE SEQUENCE</scope>
    <source>
        <strain evidence="3">MT/VB/25A 57/8</strain>
    </source>
</reference>
<dbReference type="EMBL" id="JARPOI010000017">
    <property type="protein sequence ID" value="KAJ9140653.1"/>
    <property type="molecule type" value="Genomic_DNA"/>
</dbReference>
<evidence type="ECO:0000313" key="3">
    <source>
        <dbReference type="EMBL" id="KAJ9140653.1"/>
    </source>
</evidence>
<evidence type="ECO:0000259" key="2">
    <source>
        <dbReference type="PROSITE" id="PS50089"/>
    </source>
</evidence>